<name>A0A7T6Z1Y6_9BACI</name>
<dbReference type="Proteomes" id="UP000595823">
    <property type="component" value="Chromosome"/>
</dbReference>
<accession>A0A7T6Z1Y6</accession>
<proteinExistence type="predicted"/>
<dbReference type="AlphaFoldDB" id="A0A7T6Z1Y6"/>
<reference evidence="1 2" key="1">
    <citation type="submission" date="2020-06" db="EMBL/GenBank/DDBJ databases">
        <title>Genomic analysis of Salicibibacter sp. NKC5-3.</title>
        <authorList>
            <person name="Oh Y.J."/>
        </authorList>
    </citation>
    <scope>NUCLEOTIDE SEQUENCE [LARGE SCALE GENOMIC DNA]</scope>
    <source>
        <strain evidence="1 2">NKC5-3</strain>
    </source>
</reference>
<dbReference type="EMBL" id="CP054705">
    <property type="protein sequence ID" value="QQK75475.1"/>
    <property type="molecule type" value="Genomic_DNA"/>
</dbReference>
<dbReference type="RefSeq" id="WP_200128113.1">
    <property type="nucleotide sequence ID" value="NZ_CP054705.1"/>
</dbReference>
<protein>
    <submittedName>
        <fullName evidence="1">Uncharacterized protein</fullName>
    </submittedName>
</protein>
<gene>
    <name evidence="1" type="ORF">HUG15_07695</name>
</gene>
<evidence type="ECO:0000313" key="1">
    <source>
        <dbReference type="EMBL" id="QQK75475.1"/>
    </source>
</evidence>
<evidence type="ECO:0000313" key="2">
    <source>
        <dbReference type="Proteomes" id="UP000595823"/>
    </source>
</evidence>
<keyword evidence="2" id="KW-1185">Reference proteome</keyword>
<dbReference type="KEGG" id="scia:HUG15_07695"/>
<sequence>MEYISRDQFNQMFCNKDELEADDLVYVLEEHFGYNVSCKKKSGLSAAQRRKALQNQDYVTDDEGALKIIHEAQGGK</sequence>
<organism evidence="1 2">
    <name type="scientific">Salicibibacter cibarius</name>
    <dbReference type="NCBI Taxonomy" id="2743000"/>
    <lineage>
        <taxon>Bacteria</taxon>
        <taxon>Bacillati</taxon>
        <taxon>Bacillota</taxon>
        <taxon>Bacilli</taxon>
        <taxon>Bacillales</taxon>
        <taxon>Bacillaceae</taxon>
        <taxon>Salicibibacter</taxon>
    </lineage>
</organism>